<keyword evidence="1" id="KW-1133">Transmembrane helix</keyword>
<reference evidence="3" key="1">
    <citation type="submission" date="2016-11" db="UniProtKB">
        <authorList>
            <consortium name="WormBaseParasite"/>
        </authorList>
    </citation>
    <scope>IDENTIFICATION</scope>
</reference>
<keyword evidence="1" id="KW-0812">Transmembrane</keyword>
<feature type="transmembrane region" description="Helical" evidence="1">
    <location>
        <begin position="53"/>
        <end position="75"/>
    </location>
</feature>
<protein>
    <submittedName>
        <fullName evidence="3">Uncharacterized protein</fullName>
    </submittedName>
</protein>
<accession>A0A1I7WH23</accession>
<name>A0A1I7WH23_HETBA</name>
<organism evidence="2 3">
    <name type="scientific">Heterorhabditis bacteriophora</name>
    <name type="common">Entomopathogenic nematode worm</name>
    <dbReference type="NCBI Taxonomy" id="37862"/>
    <lineage>
        <taxon>Eukaryota</taxon>
        <taxon>Metazoa</taxon>
        <taxon>Ecdysozoa</taxon>
        <taxon>Nematoda</taxon>
        <taxon>Chromadorea</taxon>
        <taxon>Rhabditida</taxon>
        <taxon>Rhabditina</taxon>
        <taxon>Rhabditomorpha</taxon>
        <taxon>Strongyloidea</taxon>
        <taxon>Heterorhabditidae</taxon>
        <taxon>Heterorhabditis</taxon>
    </lineage>
</organism>
<evidence type="ECO:0000313" key="2">
    <source>
        <dbReference type="Proteomes" id="UP000095283"/>
    </source>
</evidence>
<keyword evidence="1" id="KW-0472">Membrane</keyword>
<feature type="transmembrane region" description="Helical" evidence="1">
    <location>
        <begin position="95"/>
        <end position="124"/>
    </location>
</feature>
<dbReference type="WBParaSite" id="Hba_04293">
    <property type="protein sequence ID" value="Hba_04293"/>
    <property type="gene ID" value="Hba_04293"/>
</dbReference>
<dbReference type="Proteomes" id="UP000095283">
    <property type="component" value="Unplaced"/>
</dbReference>
<sequence>MKQRLKISSMTPMFPPPFFECEPAPGCKLMLSGEFMFSKKFSFGYNSFLRFRYFLEIIIFFRCIFQTVLCSRMIVNQVTMEVLHLQLIPTPQVILHIKCFLLFFFSYEVRTCYLSYIFPSLFYLCKKSRI</sequence>
<evidence type="ECO:0000256" key="1">
    <source>
        <dbReference type="SAM" id="Phobius"/>
    </source>
</evidence>
<proteinExistence type="predicted"/>
<evidence type="ECO:0000313" key="3">
    <source>
        <dbReference type="WBParaSite" id="Hba_04293"/>
    </source>
</evidence>
<keyword evidence="2" id="KW-1185">Reference proteome</keyword>
<dbReference type="AlphaFoldDB" id="A0A1I7WH23"/>